<comment type="function">
    <text evidence="1">May play a role in plant defense. Probably has no oxalate oxidase activity even if the active site is conserved.</text>
</comment>
<dbReference type="PANTHER" id="PTHR31238">
    <property type="entry name" value="GERMIN-LIKE PROTEIN SUBFAMILY 3 MEMBER 3"/>
    <property type="match status" value="1"/>
</dbReference>
<dbReference type="GO" id="GO:0010497">
    <property type="term" value="P:plasmodesmata-mediated intercellular transport"/>
    <property type="evidence" value="ECO:0007669"/>
    <property type="project" value="UniProtKB-ARBA"/>
</dbReference>
<comment type="similarity">
    <text evidence="3 14">Belongs to the germin family.</text>
</comment>
<feature type="chain" id="PRO_5043097691" description="Germin-like protein" evidence="14">
    <location>
        <begin position="36"/>
        <end position="234"/>
    </location>
</feature>
<feature type="binding site" evidence="11">
    <location>
        <position position="129"/>
    </location>
    <ligand>
        <name>oxalate</name>
        <dbReference type="ChEBI" id="CHEBI:30623"/>
    </ligand>
</feature>
<feature type="disulfide bond" evidence="13">
    <location>
        <begin position="44"/>
        <end position="63"/>
    </location>
</feature>
<evidence type="ECO:0000259" key="15">
    <source>
        <dbReference type="SMART" id="SM00835"/>
    </source>
</evidence>
<dbReference type="AlphaFoldDB" id="A0AAX6DGW8"/>
<gene>
    <name evidence="16" type="ORF">M6B38_246515</name>
</gene>
<proteinExistence type="inferred from homology"/>
<evidence type="ECO:0000313" key="17">
    <source>
        <dbReference type="Proteomes" id="UP001140949"/>
    </source>
</evidence>
<evidence type="ECO:0000256" key="8">
    <source>
        <dbReference type="ARBA" id="ARBA00022729"/>
    </source>
</evidence>
<keyword evidence="8 14" id="KW-0732">Signal</keyword>
<evidence type="ECO:0000256" key="11">
    <source>
        <dbReference type="PIRSR" id="PIRSR601929-1"/>
    </source>
</evidence>
<dbReference type="CDD" id="cd02241">
    <property type="entry name" value="cupin_OxOx"/>
    <property type="match status" value="1"/>
</dbReference>
<dbReference type="FunFam" id="2.60.120.10:FF:000025">
    <property type="entry name" value="germin-like protein subfamily 2 member 1"/>
    <property type="match status" value="1"/>
</dbReference>
<dbReference type="GO" id="GO:2000280">
    <property type="term" value="P:regulation of root development"/>
    <property type="evidence" value="ECO:0007669"/>
    <property type="project" value="UniProtKB-ARBA"/>
</dbReference>
<keyword evidence="10 11" id="KW-0464">Manganese</keyword>
<dbReference type="Gene3D" id="2.60.120.10">
    <property type="entry name" value="Jelly Rolls"/>
    <property type="match status" value="1"/>
</dbReference>
<keyword evidence="6 14" id="KW-0964">Secreted</keyword>
<dbReference type="InterPro" id="IPR001929">
    <property type="entry name" value="Germin"/>
</dbReference>
<feature type="signal peptide" evidence="14">
    <location>
        <begin position="1"/>
        <end position="35"/>
    </location>
</feature>
<evidence type="ECO:0000256" key="5">
    <source>
        <dbReference type="ARBA" id="ARBA00022523"/>
    </source>
</evidence>
<feature type="binding site" evidence="11">
    <location>
        <position position="124"/>
    </location>
    <ligand>
        <name>oxalate</name>
        <dbReference type="ChEBI" id="CHEBI:30623"/>
    </ligand>
</feature>
<feature type="binding site" evidence="12">
    <location>
        <position position="127"/>
    </location>
    <ligand>
        <name>Mn(2+)</name>
        <dbReference type="ChEBI" id="CHEBI:29035"/>
    </ligand>
</feature>
<evidence type="ECO:0000313" key="16">
    <source>
        <dbReference type="EMBL" id="KAJ6790965.1"/>
    </source>
</evidence>
<evidence type="ECO:0000256" key="12">
    <source>
        <dbReference type="PIRSR" id="PIRSR601929-2"/>
    </source>
</evidence>
<evidence type="ECO:0000256" key="4">
    <source>
        <dbReference type="ARBA" id="ARBA00011268"/>
    </source>
</evidence>
<evidence type="ECO:0000256" key="3">
    <source>
        <dbReference type="ARBA" id="ARBA00007456"/>
    </source>
</evidence>
<keyword evidence="9 13" id="KW-1015">Disulfide bond</keyword>
<dbReference type="InterPro" id="IPR014710">
    <property type="entry name" value="RmlC-like_jellyroll"/>
</dbReference>
<feature type="binding site" evidence="12">
    <location>
        <position position="129"/>
    </location>
    <ligand>
        <name>Mn(2+)</name>
        <dbReference type="ChEBI" id="CHEBI:29035"/>
    </ligand>
</feature>
<dbReference type="GO" id="GO:0048046">
    <property type="term" value="C:apoplast"/>
    <property type="evidence" value="ECO:0007669"/>
    <property type="project" value="UniProtKB-SubCell"/>
</dbReference>
<dbReference type="SMART" id="SM00835">
    <property type="entry name" value="Cupin_1"/>
    <property type="match status" value="1"/>
</dbReference>
<evidence type="ECO:0000256" key="7">
    <source>
        <dbReference type="ARBA" id="ARBA00022723"/>
    </source>
</evidence>
<protein>
    <recommendedName>
        <fullName evidence="14">Germin-like protein</fullName>
    </recommendedName>
</protein>
<dbReference type="InterPro" id="IPR011051">
    <property type="entry name" value="RmlC_Cupin_sf"/>
</dbReference>
<reference evidence="16" key="2">
    <citation type="submission" date="2023-04" db="EMBL/GenBank/DDBJ databases">
        <authorList>
            <person name="Bruccoleri R.E."/>
            <person name="Oakeley E.J."/>
            <person name="Faust A.-M."/>
            <person name="Dessus-Babus S."/>
            <person name="Altorfer M."/>
            <person name="Burckhardt D."/>
            <person name="Oertli M."/>
            <person name="Naumann U."/>
            <person name="Petersen F."/>
            <person name="Wong J."/>
        </authorList>
    </citation>
    <scope>NUCLEOTIDE SEQUENCE</scope>
    <source>
        <strain evidence="16">GSM-AAB239-AS_SAM_17_03QT</strain>
        <tissue evidence="16">Leaf</tissue>
    </source>
</reference>
<keyword evidence="7 11" id="KW-0479">Metal-binding</keyword>
<keyword evidence="5 14" id="KW-0052">Apoplast</keyword>
<dbReference type="SUPFAM" id="SSF51182">
    <property type="entry name" value="RmlC-like cupins"/>
    <property type="match status" value="1"/>
</dbReference>
<evidence type="ECO:0000256" key="6">
    <source>
        <dbReference type="ARBA" id="ARBA00022525"/>
    </source>
</evidence>
<dbReference type="GO" id="GO:0030145">
    <property type="term" value="F:manganese ion binding"/>
    <property type="evidence" value="ECO:0007669"/>
    <property type="project" value="UniProtKB-UniRule"/>
</dbReference>
<dbReference type="Proteomes" id="UP001140949">
    <property type="component" value="Unassembled WGS sequence"/>
</dbReference>
<evidence type="ECO:0000256" key="13">
    <source>
        <dbReference type="PIRSR" id="PIRSR601929-3"/>
    </source>
</evidence>
<comment type="subunit">
    <text evidence="4">Oligomer (believed to be a pentamer but probably hexamer).</text>
</comment>
<evidence type="ECO:0000256" key="2">
    <source>
        <dbReference type="ARBA" id="ARBA00004271"/>
    </source>
</evidence>
<comment type="subcellular location">
    <subcellularLocation>
        <location evidence="2 14">Secreted</location>
        <location evidence="2 14">Extracellular space</location>
        <location evidence="2 14">Apoplast</location>
    </subcellularLocation>
</comment>
<dbReference type="Pfam" id="PF00190">
    <property type="entry name" value="Cupin_1"/>
    <property type="match status" value="1"/>
</dbReference>
<dbReference type="EMBL" id="JANAVB010044818">
    <property type="protein sequence ID" value="KAJ6790965.1"/>
    <property type="molecule type" value="Genomic_DNA"/>
</dbReference>
<reference evidence="16" key="1">
    <citation type="journal article" date="2023" name="GigaByte">
        <title>Genome assembly of the bearded iris, Iris pallida Lam.</title>
        <authorList>
            <person name="Bruccoleri R.E."/>
            <person name="Oakeley E.J."/>
            <person name="Faust A.M.E."/>
            <person name="Altorfer M."/>
            <person name="Dessus-Babus S."/>
            <person name="Burckhardt D."/>
            <person name="Oertli M."/>
            <person name="Naumann U."/>
            <person name="Petersen F."/>
            <person name="Wong J."/>
        </authorList>
    </citation>
    <scope>NUCLEOTIDE SEQUENCE</scope>
    <source>
        <strain evidence="16">GSM-AAB239-AS_SAM_17_03QT</strain>
    </source>
</reference>
<keyword evidence="17" id="KW-1185">Reference proteome</keyword>
<evidence type="ECO:0000256" key="10">
    <source>
        <dbReference type="ARBA" id="ARBA00023211"/>
    </source>
</evidence>
<dbReference type="GO" id="GO:0009506">
    <property type="term" value="C:plasmodesma"/>
    <property type="evidence" value="ECO:0007669"/>
    <property type="project" value="UniProtKB-ARBA"/>
</dbReference>
<evidence type="ECO:0000256" key="14">
    <source>
        <dbReference type="RuleBase" id="RU366015"/>
    </source>
</evidence>
<feature type="binding site" evidence="11">
    <location>
        <position position="134"/>
    </location>
    <ligand>
        <name>oxalate</name>
        <dbReference type="ChEBI" id="CHEBI:30623"/>
    </ligand>
</feature>
<evidence type="ECO:0000256" key="9">
    <source>
        <dbReference type="ARBA" id="ARBA00023157"/>
    </source>
</evidence>
<feature type="domain" description="Cupin type-1" evidence="15">
    <location>
        <begin position="77"/>
        <end position="225"/>
    </location>
</feature>
<organism evidence="16 17">
    <name type="scientific">Iris pallida</name>
    <name type="common">Sweet iris</name>
    <dbReference type="NCBI Taxonomy" id="29817"/>
    <lineage>
        <taxon>Eukaryota</taxon>
        <taxon>Viridiplantae</taxon>
        <taxon>Streptophyta</taxon>
        <taxon>Embryophyta</taxon>
        <taxon>Tracheophyta</taxon>
        <taxon>Spermatophyta</taxon>
        <taxon>Magnoliopsida</taxon>
        <taxon>Liliopsida</taxon>
        <taxon>Asparagales</taxon>
        <taxon>Iridaceae</taxon>
        <taxon>Iridoideae</taxon>
        <taxon>Irideae</taxon>
        <taxon>Iris</taxon>
    </lineage>
</organism>
<sequence>MYSIPPLFKFNPYMSQKLPLLSLFLSLLLLLCSSSDPDPVQDFCIPEPGPGPVRLTHLPTYPCKSPANVTSNDFVFSNLTSPPSSNFSPSTGFSGKAVTPVEFPALHTLGMSFARADFLPSGVNPPHYHPRATETALVVEGTVYSGFVDSGGRIFAKVLEKGEVMVFPRGMIHFQMNVGEGRASIFGTFNSENPGLVRIPGTVFGSGIKEELLEKAFGLSEKELERLRRRFGSM</sequence>
<name>A0AAX6DGW8_IRIPA</name>
<accession>A0AAX6DGW8</accession>
<dbReference type="InterPro" id="IPR006045">
    <property type="entry name" value="Cupin_1"/>
</dbReference>
<dbReference type="PRINTS" id="PR00325">
    <property type="entry name" value="GERMIN"/>
</dbReference>
<evidence type="ECO:0000256" key="1">
    <source>
        <dbReference type="ARBA" id="ARBA00003629"/>
    </source>
</evidence>
<feature type="binding site" evidence="12">
    <location>
        <position position="173"/>
    </location>
    <ligand>
        <name>Mn(2+)</name>
        <dbReference type="ChEBI" id="CHEBI:29035"/>
    </ligand>
</feature>
<comment type="caution">
    <text evidence="16">The sequence shown here is derived from an EMBL/GenBank/DDBJ whole genome shotgun (WGS) entry which is preliminary data.</text>
</comment>
<feature type="binding site" evidence="12">
    <location>
        <position position="134"/>
    </location>
    <ligand>
        <name>Mn(2+)</name>
        <dbReference type="ChEBI" id="CHEBI:29035"/>
    </ligand>
</feature>